<dbReference type="GO" id="GO:0007059">
    <property type="term" value="P:chromosome segregation"/>
    <property type="evidence" value="ECO:0007669"/>
    <property type="project" value="UniProtKB-KW"/>
</dbReference>
<keyword evidence="15" id="KW-1185">Reference proteome</keyword>
<gene>
    <name evidence="13" type="ORF">DME_LOCUS6664</name>
</gene>
<dbReference type="Gene3D" id="3.40.630.30">
    <property type="match status" value="1"/>
</dbReference>
<keyword evidence="2" id="KW-0808">Transferase</keyword>
<dbReference type="InterPro" id="IPR045141">
    <property type="entry name" value="NAA60-like"/>
</dbReference>
<dbReference type="EC" id="2.3.1.48" evidence="1"/>
<feature type="transmembrane region" description="Helical" evidence="11">
    <location>
        <begin position="199"/>
        <end position="220"/>
    </location>
</feature>
<keyword evidence="3" id="KW-0159">Chromosome partition</keyword>
<reference evidence="13 15" key="2">
    <citation type="submission" date="2018-11" db="EMBL/GenBank/DDBJ databases">
        <authorList>
            <consortium name="Pathogen Informatics"/>
        </authorList>
    </citation>
    <scope>NUCLEOTIDE SEQUENCE [LARGE SCALE GENOMIC DNA]</scope>
</reference>
<reference evidence="16" key="1">
    <citation type="submission" date="2017-02" db="UniProtKB">
        <authorList>
            <consortium name="WormBaseParasite"/>
        </authorList>
    </citation>
    <scope>IDENTIFICATION</scope>
</reference>
<dbReference type="STRING" id="318479.A0A0N4U5Z2"/>
<dbReference type="GO" id="GO:0004402">
    <property type="term" value="F:histone acetyltransferase activity"/>
    <property type="evidence" value="ECO:0007669"/>
    <property type="project" value="TreeGrafter"/>
</dbReference>
<evidence type="ECO:0000313" key="14">
    <source>
        <dbReference type="Proteomes" id="UP000038040"/>
    </source>
</evidence>
<dbReference type="PANTHER" id="PTHR14744">
    <property type="entry name" value="N-ALPHA-ACETYLTRANSFERASE 60"/>
    <property type="match status" value="1"/>
</dbReference>
<dbReference type="CDD" id="cd04301">
    <property type="entry name" value="NAT_SF"/>
    <property type="match status" value="1"/>
</dbReference>
<keyword evidence="11" id="KW-0812">Transmembrane</keyword>
<evidence type="ECO:0000256" key="7">
    <source>
        <dbReference type="ARBA" id="ARBA00026111"/>
    </source>
</evidence>
<evidence type="ECO:0000259" key="12">
    <source>
        <dbReference type="PROSITE" id="PS51186"/>
    </source>
</evidence>
<dbReference type="SUPFAM" id="SSF55729">
    <property type="entry name" value="Acyl-CoA N-acyltransferases (Nat)"/>
    <property type="match status" value="1"/>
</dbReference>
<organism evidence="14 16">
    <name type="scientific">Dracunculus medinensis</name>
    <name type="common">Guinea worm</name>
    <dbReference type="NCBI Taxonomy" id="318479"/>
    <lineage>
        <taxon>Eukaryota</taxon>
        <taxon>Metazoa</taxon>
        <taxon>Ecdysozoa</taxon>
        <taxon>Nematoda</taxon>
        <taxon>Chromadorea</taxon>
        <taxon>Rhabditida</taxon>
        <taxon>Spirurina</taxon>
        <taxon>Dracunculoidea</taxon>
        <taxon>Dracunculidae</taxon>
        <taxon>Dracunculus</taxon>
    </lineage>
</organism>
<keyword evidence="11" id="KW-1133">Transmembrane helix</keyword>
<dbReference type="Proteomes" id="UP000038040">
    <property type="component" value="Unplaced"/>
</dbReference>
<proteinExistence type="inferred from homology"/>
<comment type="catalytic activity">
    <reaction evidence="9">
        <text>L-lysyl-[protein] + acetyl-CoA = N(6)-acetyl-L-lysyl-[protein] + CoA + H(+)</text>
        <dbReference type="Rhea" id="RHEA:45948"/>
        <dbReference type="Rhea" id="RHEA-COMP:9752"/>
        <dbReference type="Rhea" id="RHEA-COMP:10731"/>
        <dbReference type="ChEBI" id="CHEBI:15378"/>
        <dbReference type="ChEBI" id="CHEBI:29969"/>
        <dbReference type="ChEBI" id="CHEBI:57287"/>
        <dbReference type="ChEBI" id="CHEBI:57288"/>
        <dbReference type="ChEBI" id="CHEBI:61930"/>
        <dbReference type="EC" id="2.3.1.48"/>
    </reaction>
</comment>
<keyword evidence="11" id="KW-0472">Membrane</keyword>
<dbReference type="Pfam" id="PF00583">
    <property type="entry name" value="Acetyltransf_1"/>
    <property type="match status" value="1"/>
</dbReference>
<evidence type="ECO:0000256" key="11">
    <source>
        <dbReference type="SAM" id="Phobius"/>
    </source>
</evidence>
<keyword evidence="5" id="KW-0012">Acyltransferase</keyword>
<evidence type="ECO:0000313" key="16">
    <source>
        <dbReference type="WBParaSite" id="DME_0000230401-mRNA-1"/>
    </source>
</evidence>
<dbReference type="EC" id="2.3.1.259" evidence="7"/>
<evidence type="ECO:0000256" key="10">
    <source>
        <dbReference type="ARBA" id="ARBA00048848"/>
    </source>
</evidence>
<evidence type="ECO:0000256" key="5">
    <source>
        <dbReference type="ARBA" id="ARBA00023315"/>
    </source>
</evidence>
<evidence type="ECO:0000256" key="1">
    <source>
        <dbReference type="ARBA" id="ARBA00013184"/>
    </source>
</evidence>
<evidence type="ECO:0000313" key="13">
    <source>
        <dbReference type="EMBL" id="VDN56691.1"/>
    </source>
</evidence>
<evidence type="ECO:0000256" key="3">
    <source>
        <dbReference type="ARBA" id="ARBA00022829"/>
    </source>
</evidence>
<keyword evidence="4" id="KW-0156">Chromatin regulator</keyword>
<dbReference type="GO" id="GO:0000139">
    <property type="term" value="C:Golgi membrane"/>
    <property type="evidence" value="ECO:0007669"/>
    <property type="project" value="TreeGrafter"/>
</dbReference>
<name>A0A0N4U5Z2_DRAME</name>
<protein>
    <recommendedName>
        <fullName evidence="8">N-alpha-acetyltransferase 60</fullName>
        <ecNumber evidence="7">2.3.1.259</ecNumber>
        <ecNumber evidence="1">2.3.1.48</ecNumber>
    </recommendedName>
</protein>
<feature type="domain" description="N-acetyltransferase" evidence="12">
    <location>
        <begin position="29"/>
        <end position="189"/>
    </location>
</feature>
<accession>A0A0N4U5Z2</accession>
<dbReference type="PANTHER" id="PTHR14744:SF15">
    <property type="entry name" value="N-ALPHA-ACETYLTRANSFERASE 60"/>
    <property type="match status" value="1"/>
</dbReference>
<evidence type="ECO:0000256" key="2">
    <source>
        <dbReference type="ARBA" id="ARBA00022679"/>
    </source>
</evidence>
<comment type="catalytic activity">
    <reaction evidence="10">
        <text>N-terminal L-methionyl-[transmembrane protein] + acetyl-CoA = N-terminal N(alpha)-acetyl-L-methionyl-[transmembrane protein] + CoA + H(+)</text>
        <dbReference type="Rhea" id="RHEA:50604"/>
        <dbReference type="Rhea" id="RHEA-COMP:12745"/>
        <dbReference type="Rhea" id="RHEA-COMP:12746"/>
        <dbReference type="ChEBI" id="CHEBI:15378"/>
        <dbReference type="ChEBI" id="CHEBI:57287"/>
        <dbReference type="ChEBI" id="CHEBI:57288"/>
        <dbReference type="ChEBI" id="CHEBI:64731"/>
        <dbReference type="ChEBI" id="CHEBI:133414"/>
        <dbReference type="EC" id="2.3.1.259"/>
    </reaction>
</comment>
<evidence type="ECO:0000256" key="9">
    <source>
        <dbReference type="ARBA" id="ARBA00048017"/>
    </source>
</evidence>
<evidence type="ECO:0000256" key="8">
    <source>
        <dbReference type="ARBA" id="ARBA00026144"/>
    </source>
</evidence>
<dbReference type="OrthoDB" id="47017at2759"/>
<dbReference type="WBParaSite" id="DME_0000230401-mRNA-1">
    <property type="protein sequence ID" value="DME_0000230401-mRNA-1"/>
    <property type="gene ID" value="DME_0000230401"/>
</dbReference>
<dbReference type="InterPro" id="IPR016181">
    <property type="entry name" value="Acyl_CoA_acyltransferase"/>
</dbReference>
<comment type="similarity">
    <text evidence="6">Belongs to the acetyltransferase family. NAA60 subfamily.</text>
</comment>
<dbReference type="PROSITE" id="PS51186">
    <property type="entry name" value="GNAT"/>
    <property type="match status" value="1"/>
</dbReference>
<dbReference type="Proteomes" id="UP000274756">
    <property type="component" value="Unassembled WGS sequence"/>
</dbReference>
<dbReference type="EMBL" id="UYYG01001156">
    <property type="protein sequence ID" value="VDN56691.1"/>
    <property type="molecule type" value="Genomic_DNA"/>
</dbReference>
<dbReference type="InterPro" id="IPR000182">
    <property type="entry name" value="GNAT_dom"/>
</dbReference>
<evidence type="ECO:0000256" key="6">
    <source>
        <dbReference type="ARBA" id="ARBA00025774"/>
    </source>
</evidence>
<evidence type="ECO:0000256" key="4">
    <source>
        <dbReference type="ARBA" id="ARBA00022853"/>
    </source>
</evidence>
<dbReference type="AlphaFoldDB" id="A0A0N4U5Z2"/>
<evidence type="ECO:0000313" key="15">
    <source>
        <dbReference type="Proteomes" id="UP000274756"/>
    </source>
</evidence>
<dbReference type="GO" id="GO:0120518">
    <property type="term" value="F:protein N-terminal-methionine acetyltransferase activity"/>
    <property type="evidence" value="ECO:0007669"/>
    <property type="project" value="UniProtKB-EC"/>
</dbReference>
<sequence length="227" mass="26325">MMNEWNDIQSNTCLLGVDIENGSNSKEVWTVRPLQSGDLEELKEICHESFPIEYPNSWYQEVLNGKLISFGISHNDKLVALLVAEIKPISHCNTEDRDLLTNDGLPVVYILSLAVRQKYQRQGLATRLLNHLFATVINRPPYPRAIYLHVLSTNSVAIKFYHKNGFSHHATLMNYYRINNVYRDGMTYVLYTNGSHAPWSIYELCNLIAAVLCFPFRYIFKLRCFFR</sequence>